<keyword evidence="3" id="KW-1185">Reference proteome</keyword>
<dbReference type="Pfam" id="PF11306">
    <property type="entry name" value="DUF3108"/>
    <property type="match status" value="1"/>
</dbReference>
<accession>A0ABW0L1T7</accession>
<dbReference type="InterPro" id="IPR021457">
    <property type="entry name" value="DUF3108"/>
</dbReference>
<sequence>MGIFSIIRRHRRAVMLGTLIVLLHAMLFSLIGSSIALPRLPGGLSDTRFVQAELLPDAAPEVAPPVPIPAPQSLPPPPLPELATELPEPAPLLAEDAVAPPVEPGAGGLGDDMLADMGVVREAKAILAAGEPAPPKPEPAPEPQPAPPVPEPRSYKVSLPPSSAMTMDVARVDRDGTRWSGEAQLTWQQEGERYRIAFEAGIRVVFTRVNLAVLTSEGTVASTGFAPVKMTEKRRGRALTATHFDWENKKISFSASQKNVDLAAGAQDKASVPLQLTAIARGDPAQLTGEIDIQVGEERDAVVYRFVVVGQEEIDTKLGKLQTVHLSRPPKEGSYRSRLDIWLAPSRGWYPVQSRSTEANGAVTTQTVNNIALTATGK</sequence>
<feature type="region of interest" description="Disordered" evidence="1">
    <location>
        <begin position="130"/>
        <end position="161"/>
    </location>
</feature>
<reference evidence="3" key="1">
    <citation type="journal article" date="2019" name="Int. J. Syst. Evol. Microbiol.">
        <title>The Global Catalogue of Microorganisms (GCM) 10K type strain sequencing project: providing services to taxonomists for standard genome sequencing and annotation.</title>
        <authorList>
            <consortium name="The Broad Institute Genomics Platform"/>
            <consortium name="The Broad Institute Genome Sequencing Center for Infectious Disease"/>
            <person name="Wu L."/>
            <person name="Ma J."/>
        </authorList>
    </citation>
    <scope>NUCLEOTIDE SEQUENCE [LARGE SCALE GENOMIC DNA]</scope>
    <source>
        <strain evidence="3">KACC 12649</strain>
    </source>
</reference>
<proteinExistence type="predicted"/>
<feature type="compositionally biased region" description="Pro residues" evidence="1">
    <location>
        <begin position="132"/>
        <end position="151"/>
    </location>
</feature>
<evidence type="ECO:0000313" key="3">
    <source>
        <dbReference type="Proteomes" id="UP001596050"/>
    </source>
</evidence>
<organism evidence="2 3">
    <name type="scientific">Massilia niabensis</name>
    <dbReference type="NCBI Taxonomy" id="544910"/>
    <lineage>
        <taxon>Bacteria</taxon>
        <taxon>Pseudomonadati</taxon>
        <taxon>Pseudomonadota</taxon>
        <taxon>Betaproteobacteria</taxon>
        <taxon>Burkholderiales</taxon>
        <taxon>Oxalobacteraceae</taxon>
        <taxon>Telluria group</taxon>
        <taxon>Massilia</taxon>
    </lineage>
</organism>
<gene>
    <name evidence="2" type="ORF">ACFPN5_07585</name>
</gene>
<dbReference type="Proteomes" id="UP001596050">
    <property type="component" value="Unassembled WGS sequence"/>
</dbReference>
<dbReference type="PRINTS" id="PR01217">
    <property type="entry name" value="PRICHEXTENSN"/>
</dbReference>
<evidence type="ECO:0000313" key="2">
    <source>
        <dbReference type="EMBL" id="MFC5459669.1"/>
    </source>
</evidence>
<protein>
    <submittedName>
        <fullName evidence="2">DUF3108 domain-containing protein</fullName>
    </submittedName>
</protein>
<dbReference type="EMBL" id="JBHSMU010000008">
    <property type="protein sequence ID" value="MFC5459669.1"/>
    <property type="molecule type" value="Genomic_DNA"/>
</dbReference>
<name>A0ABW0L1T7_9BURK</name>
<evidence type="ECO:0000256" key="1">
    <source>
        <dbReference type="SAM" id="MobiDB-lite"/>
    </source>
</evidence>
<dbReference type="RefSeq" id="WP_379781735.1">
    <property type="nucleotide sequence ID" value="NZ_JBHSMU010000008.1"/>
</dbReference>
<comment type="caution">
    <text evidence="2">The sequence shown here is derived from an EMBL/GenBank/DDBJ whole genome shotgun (WGS) entry which is preliminary data.</text>
</comment>